<keyword evidence="1" id="KW-0677">Repeat</keyword>
<dbReference type="PANTHER" id="PTHR24111">
    <property type="entry name" value="LEUCINE-RICH REPEAT-CONTAINING PROTEIN 34"/>
    <property type="match status" value="1"/>
</dbReference>
<dbReference type="InterPro" id="IPR052201">
    <property type="entry name" value="LRR-containing_regulator"/>
</dbReference>
<name>A0ABX2XX02_9GAMM</name>
<dbReference type="SMART" id="SM00368">
    <property type="entry name" value="LRR_RI"/>
    <property type="match status" value="6"/>
</dbReference>
<evidence type="ECO:0000313" key="3">
    <source>
        <dbReference type="Proteomes" id="UP000093336"/>
    </source>
</evidence>
<organism evidence="2 3">
    <name type="scientific">Legionella jamestowniensis</name>
    <dbReference type="NCBI Taxonomy" id="455"/>
    <lineage>
        <taxon>Bacteria</taxon>
        <taxon>Pseudomonadati</taxon>
        <taxon>Pseudomonadota</taxon>
        <taxon>Gammaproteobacteria</taxon>
        <taxon>Legionellales</taxon>
        <taxon>Legionellaceae</taxon>
        <taxon>Legionella</taxon>
    </lineage>
</organism>
<dbReference type="Gene3D" id="3.80.10.10">
    <property type="entry name" value="Ribonuclease Inhibitor"/>
    <property type="match status" value="4"/>
</dbReference>
<dbReference type="RefSeq" id="WP_065621016.1">
    <property type="nucleotide sequence ID" value="NZ_LYOZ01000037.1"/>
</dbReference>
<protein>
    <recommendedName>
        <fullName evidence="4">Gala protein type 1, 3 or 4</fullName>
    </recommendedName>
</protein>
<reference evidence="2 3" key="1">
    <citation type="submission" date="2016-05" db="EMBL/GenBank/DDBJ databases">
        <authorList>
            <person name="Prochazka B."/>
            <person name="Indra A."/>
            <person name="Hasenberger P."/>
            <person name="Blaschitz M."/>
            <person name="Wagner L."/>
            <person name="Wewalka G."/>
            <person name="Sorschag S."/>
            <person name="Schmid D."/>
            <person name="Ruppitsch W."/>
        </authorList>
    </citation>
    <scope>NUCLEOTIDE SEQUENCE [LARGE SCALE GENOMIC DNA]</scope>
    <source>
        <strain evidence="2 3">974010_12</strain>
    </source>
</reference>
<gene>
    <name evidence="2" type="ORF">A8135_02990</name>
</gene>
<proteinExistence type="predicted"/>
<dbReference type="InterPro" id="IPR001611">
    <property type="entry name" value="Leu-rich_rpt"/>
</dbReference>
<dbReference type="Pfam" id="PF13516">
    <property type="entry name" value="LRR_6"/>
    <property type="match status" value="6"/>
</dbReference>
<keyword evidence="3" id="KW-1185">Reference proteome</keyword>
<dbReference type="SUPFAM" id="SSF52047">
    <property type="entry name" value="RNI-like"/>
    <property type="match status" value="1"/>
</dbReference>
<dbReference type="EMBL" id="LYOZ01000037">
    <property type="protein sequence ID" value="OCH97456.1"/>
    <property type="molecule type" value="Genomic_DNA"/>
</dbReference>
<dbReference type="PANTHER" id="PTHR24111:SF0">
    <property type="entry name" value="LEUCINE-RICH REPEAT-CONTAINING PROTEIN"/>
    <property type="match status" value="1"/>
</dbReference>
<dbReference type="Proteomes" id="UP000093336">
    <property type="component" value="Unassembled WGS sequence"/>
</dbReference>
<accession>A0ABX2XX02</accession>
<dbReference type="InterPro" id="IPR032675">
    <property type="entry name" value="LRR_dom_sf"/>
</dbReference>
<evidence type="ECO:0000256" key="1">
    <source>
        <dbReference type="ARBA" id="ARBA00022737"/>
    </source>
</evidence>
<evidence type="ECO:0000313" key="2">
    <source>
        <dbReference type="EMBL" id="OCH97456.1"/>
    </source>
</evidence>
<sequence length="391" mass="42911">MSLTLERIKVRVSGNRLDLQRLSINDDDVPLICDFLKENPQITTLNLCFNNIGVAGAQLLARNHTITSLDVSFNQLGDEGAQALAMNQTITSLYIAKNNLGASGARYLANNQIITSLSVACNKIGTGVQYFADNKTITSLSIADNEIGDKDIKALTANNTITTLNASFNRIGDKGAQALASNKTITSLVVSHNRIGRNGAQALACNETITCLDIYDNNIGLGAIALANSRTLTKFRLDINPEISQSLLDALINNTTLVEFDVRCNEEYIDDKFLDTIAKICNRNKLKIPAINSLSLARLFLQAQRSWNQATKGNEENNICYLGRLPNEMVETIASHALNNYNAATYRFFADYAAAREKGDLELLKQQLSNSKDTETIPYSPNDRKYVVMGS</sequence>
<evidence type="ECO:0008006" key="4">
    <source>
        <dbReference type="Google" id="ProtNLM"/>
    </source>
</evidence>
<comment type="caution">
    <text evidence="2">The sequence shown here is derived from an EMBL/GenBank/DDBJ whole genome shotgun (WGS) entry which is preliminary data.</text>
</comment>